<dbReference type="SMART" id="SM00360">
    <property type="entry name" value="RRM"/>
    <property type="match status" value="1"/>
</dbReference>
<evidence type="ECO:0000256" key="2">
    <source>
        <dbReference type="SAM" id="MobiDB-lite"/>
    </source>
</evidence>
<feature type="compositionally biased region" description="Basic and acidic residues" evidence="2">
    <location>
        <begin position="202"/>
        <end position="215"/>
    </location>
</feature>
<dbReference type="InterPro" id="IPR050441">
    <property type="entry name" value="RBM"/>
</dbReference>
<organism evidence="4 5">
    <name type="scientific">Pneumocystis wakefieldiae</name>
    <dbReference type="NCBI Taxonomy" id="38082"/>
    <lineage>
        <taxon>Eukaryota</taxon>
        <taxon>Fungi</taxon>
        <taxon>Dikarya</taxon>
        <taxon>Ascomycota</taxon>
        <taxon>Taphrinomycotina</taxon>
        <taxon>Pneumocystomycetes</taxon>
        <taxon>Pneumocystaceae</taxon>
        <taxon>Pneumocystis</taxon>
    </lineage>
</organism>
<dbReference type="EMBL" id="CP054538">
    <property type="protein sequence ID" value="QSL65600.1"/>
    <property type="molecule type" value="Genomic_DNA"/>
</dbReference>
<protein>
    <recommendedName>
        <fullName evidence="3">RRM domain-containing protein</fullName>
    </recommendedName>
</protein>
<feature type="region of interest" description="Disordered" evidence="2">
    <location>
        <begin position="183"/>
        <end position="226"/>
    </location>
</feature>
<dbReference type="Proteomes" id="UP000663699">
    <property type="component" value="Chromosome 7"/>
</dbReference>
<gene>
    <name evidence="4" type="ORF">MERGE_002913</name>
</gene>
<accession>A0A899FNP8</accession>
<dbReference type="InterPro" id="IPR035979">
    <property type="entry name" value="RBD_domain_sf"/>
</dbReference>
<proteinExistence type="predicted"/>
<feature type="region of interest" description="Disordered" evidence="2">
    <location>
        <begin position="254"/>
        <end position="300"/>
    </location>
</feature>
<dbReference type="PROSITE" id="PS50102">
    <property type="entry name" value="RRM"/>
    <property type="match status" value="1"/>
</dbReference>
<sequence>MNETGLFYTRNVVVFRKELNYNKRGLSSDVIKRNGLGDGVKCIGLGDGWADIIIRFEDGAERTLVSTMGSLVQRFDRVKGLDLNKTTDKYFRENMGDETMQDEMYDLFVTGISGRLKEPELKEMFSAYGKVEKCQIVIDPHTKESRGFGFVQMSTVEEANAAREGLTGENRYGKMLSVDRAYRNRPRTPTPGVYFGPPKKGSLSEKKDNIQERRRTSSPLYHRNRYGRYSYDRGTYDDRSYSYYDERGSRIDRDRRHDRRYGKPYDDGYERGYRRRKPEMPLKDDVEPRGKRGNGRKPNWTVLGKGGFSLGVGPGKGSAPSKSAPFRLSKTSFAESTYVPVRGFNSLEVSSYLNKEWKSALDRANDTLFTAKDKPEIYKMTNNEWLTKNGSNTTIWSGRGHLMAKGTAFLTELRKSIVSSIEPKGG</sequence>
<keyword evidence="1" id="KW-0694">RNA-binding</keyword>
<dbReference type="AlphaFoldDB" id="A0A899FNP8"/>
<feature type="domain" description="RRM" evidence="3">
    <location>
        <begin position="105"/>
        <end position="183"/>
    </location>
</feature>
<dbReference type="OrthoDB" id="5598843at2759"/>
<evidence type="ECO:0000256" key="1">
    <source>
        <dbReference type="PROSITE-ProRule" id="PRU00176"/>
    </source>
</evidence>
<dbReference type="SUPFAM" id="SSF54928">
    <property type="entry name" value="RNA-binding domain, RBD"/>
    <property type="match status" value="1"/>
</dbReference>
<dbReference type="InterPro" id="IPR012677">
    <property type="entry name" value="Nucleotide-bd_a/b_plait_sf"/>
</dbReference>
<name>A0A899FNP8_9ASCO</name>
<dbReference type="InterPro" id="IPR000504">
    <property type="entry name" value="RRM_dom"/>
</dbReference>
<reference evidence="4" key="1">
    <citation type="submission" date="2020-06" db="EMBL/GenBank/DDBJ databases">
        <title>Genomes of multiple members of Pneumocystis genus reveal paths to human pathogen Pneumocystis jirovecii.</title>
        <authorList>
            <person name="Cisse O.H."/>
            <person name="Ma L."/>
            <person name="Dekker J."/>
            <person name="Khil P."/>
            <person name="Jo J."/>
            <person name="Brenchley J."/>
            <person name="Blair R."/>
            <person name="Pahar B."/>
            <person name="Chabe M."/>
            <person name="Van Rompay K.A."/>
            <person name="Keesler R."/>
            <person name="Sukura A."/>
            <person name="Hirsch V."/>
            <person name="Kutty G."/>
            <person name="Liu Y."/>
            <person name="Peng L."/>
            <person name="Chen J."/>
            <person name="Song J."/>
            <person name="Weissenbacher-Lang C."/>
            <person name="Xu J."/>
            <person name="Upham N.S."/>
            <person name="Stajich J.E."/>
            <person name="Cuomo C.A."/>
            <person name="Cushion M.T."/>
            <person name="Kovacs J.A."/>
        </authorList>
    </citation>
    <scope>NUCLEOTIDE SEQUENCE</scope>
    <source>
        <strain evidence="4">2A</strain>
    </source>
</reference>
<keyword evidence="5" id="KW-1185">Reference proteome</keyword>
<dbReference type="PANTHER" id="PTHR48034">
    <property type="entry name" value="TRANSFORMER-2 SEX-DETERMINING PROTEIN-RELATED"/>
    <property type="match status" value="1"/>
</dbReference>
<dbReference type="GO" id="GO:0003723">
    <property type="term" value="F:RNA binding"/>
    <property type="evidence" value="ECO:0007669"/>
    <property type="project" value="UniProtKB-UniRule"/>
</dbReference>
<evidence type="ECO:0000313" key="4">
    <source>
        <dbReference type="EMBL" id="QSL65600.1"/>
    </source>
</evidence>
<feature type="compositionally biased region" description="Basic and acidic residues" evidence="2">
    <location>
        <begin position="254"/>
        <end position="290"/>
    </location>
</feature>
<dbReference type="Pfam" id="PF00076">
    <property type="entry name" value="RRM_1"/>
    <property type="match status" value="1"/>
</dbReference>
<evidence type="ECO:0000259" key="3">
    <source>
        <dbReference type="PROSITE" id="PS50102"/>
    </source>
</evidence>
<evidence type="ECO:0000313" key="5">
    <source>
        <dbReference type="Proteomes" id="UP000663699"/>
    </source>
</evidence>
<dbReference type="Gene3D" id="3.30.70.330">
    <property type="match status" value="1"/>
</dbReference>